<dbReference type="AlphaFoldDB" id="A0A7W9IGE6"/>
<organism evidence="1 2">
    <name type="scientific">Streptosporangium becharense</name>
    <dbReference type="NCBI Taxonomy" id="1816182"/>
    <lineage>
        <taxon>Bacteria</taxon>
        <taxon>Bacillati</taxon>
        <taxon>Actinomycetota</taxon>
        <taxon>Actinomycetes</taxon>
        <taxon>Streptosporangiales</taxon>
        <taxon>Streptosporangiaceae</taxon>
        <taxon>Streptosporangium</taxon>
    </lineage>
</organism>
<gene>
    <name evidence="1" type="ORF">F4562_003356</name>
</gene>
<protein>
    <submittedName>
        <fullName evidence="1">Uncharacterized protein</fullName>
    </submittedName>
</protein>
<reference evidence="1 2" key="1">
    <citation type="submission" date="2020-08" db="EMBL/GenBank/DDBJ databases">
        <title>Sequencing the genomes of 1000 actinobacteria strains.</title>
        <authorList>
            <person name="Klenk H.-P."/>
        </authorList>
    </citation>
    <scope>NUCLEOTIDE SEQUENCE [LARGE SCALE GENOMIC DNA]</scope>
    <source>
        <strain evidence="1 2">DSM 46887</strain>
    </source>
</reference>
<dbReference type="Proteomes" id="UP000540685">
    <property type="component" value="Unassembled WGS sequence"/>
</dbReference>
<dbReference type="RefSeq" id="WP_184547579.1">
    <property type="nucleotide sequence ID" value="NZ_JACHMP010000001.1"/>
</dbReference>
<keyword evidence="2" id="KW-1185">Reference proteome</keyword>
<dbReference type="EMBL" id="JACHMP010000001">
    <property type="protein sequence ID" value="MBB5820294.1"/>
    <property type="molecule type" value="Genomic_DNA"/>
</dbReference>
<evidence type="ECO:0000313" key="2">
    <source>
        <dbReference type="Proteomes" id="UP000540685"/>
    </source>
</evidence>
<proteinExistence type="predicted"/>
<accession>A0A7W9IGE6</accession>
<comment type="caution">
    <text evidence="1">The sequence shown here is derived from an EMBL/GenBank/DDBJ whole genome shotgun (WGS) entry which is preliminary data.</text>
</comment>
<sequence length="104" mass="11271">MNVTEATEWNKVLRWILGTTALEEEPVGDDEAMEAAAALADRARRTLGAGPTAAEVRSMWLQRLPVIVVDRVPYDSGGELATGLRLVRNTTAQPEPVQVDGRDG</sequence>
<name>A0A7W9IGE6_9ACTN</name>
<evidence type="ECO:0000313" key="1">
    <source>
        <dbReference type="EMBL" id="MBB5820294.1"/>
    </source>
</evidence>